<dbReference type="AlphaFoldDB" id="A0AAC9NKA2"/>
<evidence type="ECO:0000313" key="2">
    <source>
        <dbReference type="EMBL" id="APC47620.1"/>
    </source>
</evidence>
<proteinExistence type="predicted"/>
<keyword evidence="1" id="KW-1133">Transmembrane helix</keyword>
<keyword evidence="1" id="KW-0472">Membrane</keyword>
<dbReference type="KEGG" id="vhl:BME96_05315"/>
<gene>
    <name evidence="2" type="ORF">BME96_05315</name>
</gene>
<feature type="transmembrane region" description="Helical" evidence="1">
    <location>
        <begin position="75"/>
        <end position="98"/>
    </location>
</feature>
<dbReference type="Proteomes" id="UP000182945">
    <property type="component" value="Chromosome"/>
</dbReference>
<feature type="transmembrane region" description="Helical" evidence="1">
    <location>
        <begin position="7"/>
        <end position="31"/>
    </location>
</feature>
<protein>
    <submittedName>
        <fullName evidence="2">Uncharacterized protein</fullName>
    </submittedName>
</protein>
<evidence type="ECO:0000256" key="1">
    <source>
        <dbReference type="SAM" id="Phobius"/>
    </source>
</evidence>
<keyword evidence="1" id="KW-0812">Transmembrane</keyword>
<accession>A0AAC9NKA2</accession>
<organism evidence="2 3">
    <name type="scientific">Virgibacillus halodenitrificans</name>
    <name type="common">Bacillus halodenitrificans</name>
    <dbReference type="NCBI Taxonomy" id="1482"/>
    <lineage>
        <taxon>Bacteria</taxon>
        <taxon>Bacillati</taxon>
        <taxon>Bacillota</taxon>
        <taxon>Bacilli</taxon>
        <taxon>Bacillales</taxon>
        <taxon>Bacillaceae</taxon>
        <taxon>Virgibacillus</taxon>
    </lineage>
</organism>
<reference evidence="2 3" key="1">
    <citation type="submission" date="2016-11" db="EMBL/GenBank/DDBJ databases">
        <title>Complete genome sequencing of Virgibacillus halodenitrificans PDB-F2.</title>
        <authorList>
            <person name="Sun Z."/>
            <person name="Zhou Y."/>
            <person name="Li H."/>
        </authorList>
    </citation>
    <scope>NUCLEOTIDE SEQUENCE [LARGE SCALE GENOMIC DNA]</scope>
    <source>
        <strain evidence="2 3">PDB-F2</strain>
    </source>
</reference>
<evidence type="ECO:0000313" key="3">
    <source>
        <dbReference type="Proteomes" id="UP000182945"/>
    </source>
</evidence>
<dbReference type="GeneID" id="71513804"/>
<dbReference type="EMBL" id="CP017962">
    <property type="protein sequence ID" value="APC47620.1"/>
    <property type="molecule type" value="Genomic_DNA"/>
</dbReference>
<name>A0AAC9NKA2_VIRHA</name>
<dbReference type="RefSeq" id="WP_071648512.1">
    <property type="nucleotide sequence ID" value="NZ_CP017962.1"/>
</dbReference>
<sequence>MRVLLELFRIIFIFGLLGGLTWGIIGNVYILNEATELYGWMAGLAIYVLLFILYRNKFQFSGWYKGKGRKKLSRTATGILLACAGILFLLPFGLAYFIGI</sequence>
<feature type="transmembrane region" description="Helical" evidence="1">
    <location>
        <begin position="37"/>
        <end position="54"/>
    </location>
</feature>